<feature type="region of interest" description="Disordered" evidence="5">
    <location>
        <begin position="458"/>
        <end position="551"/>
    </location>
</feature>
<sequence length="613" mass="66472">MNGAIRALYIYDEYNVPILEHVYRSRPPSASSLISRYLAHPAPRPSLIYLTETSPAVTVFSISHSNLLFLSPSDVDTEPLLVLEFLHRVVDVLEEFVGAPLLSTKIQSNYDVVAQLLTEMCDAGLVSNTEINALQENVETAGWMNKFLGGVGLPRAASPSTAALNPLKPQLPNPRAASALGPAIPWRRPGVRHTSNEIYVDIIETLSVTIAPSGRLLSALASGTIACTAKVSGVPDLLLMLTTPGGQRAINQKMQLPVFHPCVRLARWRERPGELSFVPPDGKFILAGYEVDLLPIDPSIDEPPRHMEKLFLPAFVAIEKSLGPSGKDFEVRLTLNTSFPGVRPPNTGRTGSGSSTPSFLGGGSNSGSPALPVLDEVIVHVPIPQAVRNITDMRPSRGEADYSPGDDYLEWRIYTKDSGSVSGTATLRCTVVGYQDDLDETEAEIAAGQELLQGYYDADPYQQDPTTYASESYPTGKSSKPRKPKSTKTKKKKSKSKKESKANAAVEGQSTLISDKPSSSQTSTPPPSTPANNHTTNNPPFKESASRKEQVHSALMPKSATVSFSVKGWLPSSIRVDSINIDSRKSRGLGEGVRPYKGVKYLCVSRRGIERRF</sequence>
<dbReference type="InterPro" id="IPR028565">
    <property type="entry name" value="MHD"/>
</dbReference>
<feature type="compositionally biased region" description="Polar residues" evidence="5">
    <location>
        <begin position="463"/>
        <end position="476"/>
    </location>
</feature>
<dbReference type="GO" id="GO:0030131">
    <property type="term" value="C:clathrin adaptor complex"/>
    <property type="evidence" value="ECO:0007669"/>
    <property type="project" value="InterPro"/>
</dbReference>
<accession>B6QEU8</accession>
<dbReference type="VEuPathDB" id="FungiDB:PMAA_080530"/>
<comment type="subcellular location">
    <subcellularLocation>
        <location evidence="1">Endomembrane system</location>
    </subcellularLocation>
</comment>
<protein>
    <submittedName>
        <fullName evidence="7">AP-3 adaptor complex subunit mu, putative</fullName>
    </submittedName>
</protein>
<dbReference type="GO" id="GO:0016192">
    <property type="term" value="P:vesicle-mediated transport"/>
    <property type="evidence" value="ECO:0007669"/>
    <property type="project" value="InterPro"/>
</dbReference>
<feature type="compositionally biased region" description="Basic residues" evidence="5">
    <location>
        <begin position="479"/>
        <end position="498"/>
    </location>
</feature>
<feature type="region of interest" description="Disordered" evidence="5">
    <location>
        <begin position="340"/>
        <end position="366"/>
    </location>
</feature>
<feature type="domain" description="MHD" evidence="6">
    <location>
        <begin position="195"/>
        <end position="497"/>
    </location>
</feature>
<proteinExistence type="predicted"/>
<gene>
    <name evidence="7" type="ORF">PMAA_080530</name>
</gene>
<dbReference type="Gene3D" id="2.60.40.1170">
    <property type="entry name" value="Mu homology domain, subdomain B"/>
    <property type="match status" value="1"/>
</dbReference>
<evidence type="ECO:0000259" key="6">
    <source>
        <dbReference type="PROSITE" id="PS51072"/>
    </source>
</evidence>
<dbReference type="InterPro" id="IPR011012">
    <property type="entry name" value="Longin-like_dom_sf"/>
</dbReference>
<dbReference type="HOGENOM" id="CLU_017139_0_0_1"/>
<dbReference type="GO" id="GO:0006886">
    <property type="term" value="P:intracellular protein transport"/>
    <property type="evidence" value="ECO:0007669"/>
    <property type="project" value="InterPro"/>
</dbReference>
<dbReference type="InterPro" id="IPR050431">
    <property type="entry name" value="Adaptor_comp_med_subunit"/>
</dbReference>
<name>B6QEU8_TALMQ</name>
<dbReference type="SUPFAM" id="SSF64356">
    <property type="entry name" value="SNARE-like"/>
    <property type="match status" value="1"/>
</dbReference>
<dbReference type="PhylomeDB" id="B6QEU8"/>
<keyword evidence="8" id="KW-1185">Reference proteome</keyword>
<evidence type="ECO:0000313" key="8">
    <source>
        <dbReference type="Proteomes" id="UP000001294"/>
    </source>
</evidence>
<dbReference type="EMBL" id="DS995901">
    <property type="protein sequence ID" value="EEA24035.1"/>
    <property type="molecule type" value="Genomic_DNA"/>
</dbReference>
<dbReference type="Proteomes" id="UP000001294">
    <property type="component" value="Unassembled WGS sequence"/>
</dbReference>
<evidence type="ECO:0000256" key="3">
    <source>
        <dbReference type="ARBA" id="ARBA00022927"/>
    </source>
</evidence>
<dbReference type="PROSITE" id="PS51072">
    <property type="entry name" value="MHD"/>
    <property type="match status" value="1"/>
</dbReference>
<feature type="compositionally biased region" description="Low complexity" evidence="5">
    <location>
        <begin position="530"/>
        <end position="540"/>
    </location>
</feature>
<organism evidence="7 8">
    <name type="scientific">Talaromyces marneffei (strain ATCC 18224 / CBS 334.59 / QM 7333)</name>
    <name type="common">Penicillium marneffei</name>
    <dbReference type="NCBI Taxonomy" id="441960"/>
    <lineage>
        <taxon>Eukaryota</taxon>
        <taxon>Fungi</taxon>
        <taxon>Dikarya</taxon>
        <taxon>Ascomycota</taxon>
        <taxon>Pezizomycotina</taxon>
        <taxon>Eurotiomycetes</taxon>
        <taxon>Eurotiomycetidae</taxon>
        <taxon>Eurotiales</taxon>
        <taxon>Trichocomaceae</taxon>
        <taxon>Talaromyces</taxon>
        <taxon>Talaromyces sect. Talaromyces</taxon>
    </lineage>
</organism>
<dbReference type="Pfam" id="PF00928">
    <property type="entry name" value="Adap_comp_sub"/>
    <property type="match status" value="1"/>
</dbReference>
<keyword evidence="2" id="KW-0813">Transport</keyword>
<evidence type="ECO:0000256" key="2">
    <source>
        <dbReference type="ARBA" id="ARBA00022448"/>
    </source>
</evidence>
<dbReference type="InterPro" id="IPR036168">
    <property type="entry name" value="AP2_Mu_C_sf"/>
</dbReference>
<dbReference type="Gene3D" id="3.30.450.60">
    <property type="match status" value="1"/>
</dbReference>
<dbReference type="GO" id="GO:0012505">
    <property type="term" value="C:endomembrane system"/>
    <property type="evidence" value="ECO:0007669"/>
    <property type="project" value="UniProtKB-SubCell"/>
</dbReference>
<dbReference type="SUPFAM" id="SSF49447">
    <property type="entry name" value="Second domain of Mu2 adaptin subunit (ap50) of ap2 adaptor"/>
    <property type="match status" value="1"/>
</dbReference>
<evidence type="ECO:0000256" key="5">
    <source>
        <dbReference type="SAM" id="MobiDB-lite"/>
    </source>
</evidence>
<dbReference type="InterPro" id="IPR018240">
    <property type="entry name" value="Clathrin_mu_CS"/>
</dbReference>
<dbReference type="AlphaFoldDB" id="B6QEU8"/>
<feature type="compositionally biased region" description="Low complexity" evidence="5">
    <location>
        <begin position="344"/>
        <end position="358"/>
    </location>
</feature>
<evidence type="ECO:0000256" key="1">
    <source>
        <dbReference type="ARBA" id="ARBA00004308"/>
    </source>
</evidence>
<dbReference type="STRING" id="441960.B6QEU8"/>
<dbReference type="PROSITE" id="PS00990">
    <property type="entry name" value="CLAT_ADAPTOR_M_1"/>
    <property type="match status" value="1"/>
</dbReference>
<dbReference type="CDD" id="cd14837">
    <property type="entry name" value="AP3_Mu_N"/>
    <property type="match status" value="1"/>
</dbReference>
<evidence type="ECO:0000256" key="4">
    <source>
        <dbReference type="ARBA" id="ARBA00023136"/>
    </source>
</evidence>
<keyword evidence="4" id="KW-0472">Membrane</keyword>
<keyword evidence="3" id="KW-0653">Protein transport</keyword>
<dbReference type="OrthoDB" id="870at2759"/>
<dbReference type="PANTHER" id="PTHR10529">
    <property type="entry name" value="AP COMPLEX SUBUNIT MU"/>
    <property type="match status" value="1"/>
</dbReference>
<evidence type="ECO:0000313" key="7">
    <source>
        <dbReference type="EMBL" id="EEA24035.1"/>
    </source>
</evidence>
<reference evidence="8" key="1">
    <citation type="journal article" date="2015" name="Genome Announc.">
        <title>Genome sequence of the AIDS-associated pathogen Penicillium marneffei (ATCC18224) and its near taxonomic relative Talaromyces stipitatus (ATCC10500).</title>
        <authorList>
            <person name="Nierman W.C."/>
            <person name="Fedorova-Abrams N.D."/>
            <person name="Andrianopoulos A."/>
        </authorList>
    </citation>
    <scope>NUCLEOTIDE SEQUENCE [LARGE SCALE GENOMIC DNA]</scope>
    <source>
        <strain evidence="8">ATCC 18224 / CBS 334.59 / QM 7333</strain>
    </source>
</reference>